<organism evidence="1 2">
    <name type="scientific">Thelohanellus kitauei</name>
    <name type="common">Myxosporean</name>
    <dbReference type="NCBI Taxonomy" id="669202"/>
    <lineage>
        <taxon>Eukaryota</taxon>
        <taxon>Metazoa</taxon>
        <taxon>Cnidaria</taxon>
        <taxon>Myxozoa</taxon>
        <taxon>Myxosporea</taxon>
        <taxon>Bivalvulida</taxon>
        <taxon>Platysporina</taxon>
        <taxon>Myxobolidae</taxon>
        <taxon>Thelohanellus</taxon>
    </lineage>
</organism>
<evidence type="ECO:0000313" key="2">
    <source>
        <dbReference type="Proteomes" id="UP000031668"/>
    </source>
</evidence>
<dbReference type="Proteomes" id="UP000031668">
    <property type="component" value="Unassembled WGS sequence"/>
</dbReference>
<evidence type="ECO:0000313" key="1">
    <source>
        <dbReference type="EMBL" id="KII65660.1"/>
    </source>
</evidence>
<sequence length="111" mass="13043">MVSKEYYFGVKKKEESNFQISDQIHTQRKVADDLFKQIGSETYILDQDRENGSNLAMVNTKKTCVSSIDNTKNFDIRRKPSECKKVEKGNIYDLQKNIEMKINSLEKWLEK</sequence>
<reference evidence="1 2" key="1">
    <citation type="journal article" date="2014" name="Genome Biol. Evol.">
        <title>The genome of the myxosporean Thelohanellus kitauei shows adaptations to nutrient acquisition within its fish host.</title>
        <authorList>
            <person name="Yang Y."/>
            <person name="Xiong J."/>
            <person name="Zhou Z."/>
            <person name="Huo F."/>
            <person name="Miao W."/>
            <person name="Ran C."/>
            <person name="Liu Y."/>
            <person name="Zhang J."/>
            <person name="Feng J."/>
            <person name="Wang M."/>
            <person name="Wang M."/>
            <person name="Wang L."/>
            <person name="Yao B."/>
        </authorList>
    </citation>
    <scope>NUCLEOTIDE SEQUENCE [LARGE SCALE GENOMIC DNA]</scope>
    <source>
        <strain evidence="1">Wuqing</strain>
    </source>
</reference>
<keyword evidence="2" id="KW-1185">Reference proteome</keyword>
<comment type="caution">
    <text evidence="1">The sequence shown here is derived from an EMBL/GenBank/DDBJ whole genome shotgun (WGS) entry which is preliminary data.</text>
</comment>
<gene>
    <name evidence="1" type="ORF">RF11_16069</name>
</gene>
<dbReference type="AlphaFoldDB" id="A0A0C2MMU0"/>
<protein>
    <submittedName>
        <fullName evidence="1">Uncharacterized protein</fullName>
    </submittedName>
</protein>
<proteinExistence type="predicted"/>
<dbReference type="EMBL" id="JWZT01003741">
    <property type="protein sequence ID" value="KII65660.1"/>
    <property type="molecule type" value="Genomic_DNA"/>
</dbReference>
<name>A0A0C2MMU0_THEKT</name>
<accession>A0A0C2MMU0</accession>